<protein>
    <submittedName>
        <fullName evidence="2">4388_t:CDS:1</fullName>
    </submittedName>
</protein>
<proteinExistence type="predicted"/>
<reference evidence="2" key="1">
    <citation type="submission" date="2021-06" db="EMBL/GenBank/DDBJ databases">
        <authorList>
            <person name="Kallberg Y."/>
            <person name="Tangrot J."/>
            <person name="Rosling A."/>
        </authorList>
    </citation>
    <scope>NUCLEOTIDE SEQUENCE</scope>
    <source>
        <strain evidence="2">FL966</strain>
    </source>
</reference>
<evidence type="ECO:0000313" key="3">
    <source>
        <dbReference type="Proteomes" id="UP000789759"/>
    </source>
</evidence>
<comment type="caution">
    <text evidence="2">The sequence shown here is derived from an EMBL/GenBank/DDBJ whole genome shotgun (WGS) entry which is preliminary data.</text>
</comment>
<keyword evidence="3" id="KW-1185">Reference proteome</keyword>
<accession>A0A9N8YW44</accession>
<evidence type="ECO:0000313" key="2">
    <source>
        <dbReference type="EMBL" id="CAG8456349.1"/>
    </source>
</evidence>
<evidence type="ECO:0000256" key="1">
    <source>
        <dbReference type="SAM" id="MobiDB-lite"/>
    </source>
</evidence>
<organism evidence="2 3">
    <name type="scientific">Cetraspora pellucida</name>
    <dbReference type="NCBI Taxonomy" id="1433469"/>
    <lineage>
        <taxon>Eukaryota</taxon>
        <taxon>Fungi</taxon>
        <taxon>Fungi incertae sedis</taxon>
        <taxon>Mucoromycota</taxon>
        <taxon>Glomeromycotina</taxon>
        <taxon>Glomeromycetes</taxon>
        <taxon>Diversisporales</taxon>
        <taxon>Gigasporaceae</taxon>
        <taxon>Cetraspora</taxon>
    </lineage>
</organism>
<gene>
    <name evidence="2" type="ORF">CPELLU_LOCUS407</name>
</gene>
<dbReference type="AlphaFoldDB" id="A0A9N8YW44"/>
<name>A0A9N8YW44_9GLOM</name>
<feature type="region of interest" description="Disordered" evidence="1">
    <location>
        <begin position="1"/>
        <end position="24"/>
    </location>
</feature>
<dbReference type="OrthoDB" id="10384498at2759"/>
<sequence length="119" mass="13480">MENRVGGVPEHPEHANLQEPQLTEHSEVQIPAMKLRELQKGASVQFEATNIQVPQRPVQTEPHSGYCLIIGEAKITEQMIKKTPKVKNLNSILIVVKNKRFADNENGFRKSIFNLIDNL</sequence>
<feature type="compositionally biased region" description="Basic and acidic residues" evidence="1">
    <location>
        <begin position="10"/>
        <end position="24"/>
    </location>
</feature>
<dbReference type="Proteomes" id="UP000789759">
    <property type="component" value="Unassembled WGS sequence"/>
</dbReference>
<dbReference type="EMBL" id="CAJVQA010000112">
    <property type="protein sequence ID" value="CAG8456349.1"/>
    <property type="molecule type" value="Genomic_DNA"/>
</dbReference>